<keyword evidence="1" id="KW-0732">Signal</keyword>
<feature type="signal peptide" evidence="1">
    <location>
        <begin position="1"/>
        <end position="19"/>
    </location>
</feature>
<dbReference type="AlphaFoldDB" id="A0A377JV50"/>
<proteinExistence type="predicted"/>
<dbReference type="RefSeq" id="WP_115722336.1">
    <property type="nucleotide sequence ID" value="NZ_UGHX01000001.1"/>
</dbReference>
<evidence type="ECO:0008006" key="4">
    <source>
        <dbReference type="Google" id="ProtNLM"/>
    </source>
</evidence>
<feature type="chain" id="PRO_5016614548" description="Periplasmic protein" evidence="1">
    <location>
        <begin position="20"/>
        <end position="133"/>
    </location>
</feature>
<gene>
    <name evidence="2" type="ORF">NCTC12219_01748</name>
</gene>
<dbReference type="Proteomes" id="UP000255103">
    <property type="component" value="Unassembled WGS sequence"/>
</dbReference>
<organism evidence="2 3">
    <name type="scientific">Helicobacter cinaedi</name>
    <dbReference type="NCBI Taxonomy" id="213"/>
    <lineage>
        <taxon>Bacteria</taxon>
        <taxon>Pseudomonadati</taxon>
        <taxon>Campylobacterota</taxon>
        <taxon>Epsilonproteobacteria</taxon>
        <taxon>Campylobacterales</taxon>
        <taxon>Helicobacteraceae</taxon>
        <taxon>Helicobacter</taxon>
    </lineage>
</organism>
<evidence type="ECO:0000256" key="1">
    <source>
        <dbReference type="SAM" id="SignalP"/>
    </source>
</evidence>
<protein>
    <recommendedName>
        <fullName evidence="4">Periplasmic protein</fullName>
    </recommendedName>
</protein>
<evidence type="ECO:0000313" key="3">
    <source>
        <dbReference type="Proteomes" id="UP000255103"/>
    </source>
</evidence>
<evidence type="ECO:0000313" key="2">
    <source>
        <dbReference type="EMBL" id="STP11849.1"/>
    </source>
</evidence>
<name>A0A377JV50_9HELI</name>
<accession>A0A377JV50</accession>
<dbReference type="EMBL" id="UGHX01000001">
    <property type="protein sequence ID" value="STP11849.1"/>
    <property type="molecule type" value="Genomic_DNA"/>
</dbReference>
<reference evidence="2 3" key="1">
    <citation type="submission" date="2018-06" db="EMBL/GenBank/DDBJ databases">
        <authorList>
            <consortium name="Pathogen Informatics"/>
            <person name="Doyle S."/>
        </authorList>
    </citation>
    <scope>NUCLEOTIDE SEQUENCE [LARGE SCALE GENOMIC DNA]</scope>
    <source>
        <strain evidence="2 3">NCTC12219</strain>
    </source>
</reference>
<sequence length="133" mass="14754">MRVSHIVFALSLGVCGAWANGVKGHCYQHFKNTDICLIAEKEFQRQELEKSGDVYGARGLFDVIKTMAFGVADYDSLASTLQDMEEELGDNANLRFKGFSYCKGVEPYIWNVLSQMGKTNQSLNQQVSAVCGN</sequence>